<gene>
    <name evidence="1" type="ORF">ACFQ11_32255</name>
</gene>
<name>A0ABW3EZM3_9ACTN</name>
<dbReference type="Pfam" id="PF07366">
    <property type="entry name" value="SnoaL"/>
    <property type="match status" value="1"/>
</dbReference>
<organism evidence="1 2">
    <name type="scientific">Actinomadura sediminis</name>
    <dbReference type="NCBI Taxonomy" id="1038904"/>
    <lineage>
        <taxon>Bacteria</taxon>
        <taxon>Bacillati</taxon>
        <taxon>Actinomycetota</taxon>
        <taxon>Actinomycetes</taxon>
        <taxon>Streptosporangiales</taxon>
        <taxon>Thermomonosporaceae</taxon>
        <taxon>Actinomadura</taxon>
    </lineage>
</organism>
<accession>A0ABW3EZM3</accession>
<dbReference type="Proteomes" id="UP001596972">
    <property type="component" value="Unassembled WGS sequence"/>
</dbReference>
<proteinExistence type="predicted"/>
<dbReference type="Gene3D" id="3.10.450.50">
    <property type="match status" value="1"/>
</dbReference>
<dbReference type="PANTHER" id="PTHR38436">
    <property type="entry name" value="POLYKETIDE CYCLASE SNOAL-LIKE DOMAIN"/>
    <property type="match status" value="1"/>
</dbReference>
<dbReference type="InterPro" id="IPR032710">
    <property type="entry name" value="NTF2-like_dom_sf"/>
</dbReference>
<evidence type="ECO:0000313" key="1">
    <source>
        <dbReference type="EMBL" id="MFD0905090.1"/>
    </source>
</evidence>
<dbReference type="InterPro" id="IPR009959">
    <property type="entry name" value="Cyclase_SnoaL-like"/>
</dbReference>
<dbReference type="SUPFAM" id="SSF54427">
    <property type="entry name" value="NTF2-like"/>
    <property type="match status" value="1"/>
</dbReference>
<evidence type="ECO:0000313" key="2">
    <source>
        <dbReference type="Proteomes" id="UP001596972"/>
    </source>
</evidence>
<keyword evidence="2" id="KW-1185">Reference proteome</keyword>
<sequence length="136" mass="14845">MDADELYRRWLFDAWAGDYAVLDEIMTPDFVGHWPALEVRGPQEAADQIRHSRHMFSDIVNTLDVGPVVGGDTVAARWTFHGTYQGGVPGATASPGTRVSFVGHDMFRVVDGRLAEYWVVSDGVGLMTALGAFGDS</sequence>
<dbReference type="EMBL" id="JBHTJA010000115">
    <property type="protein sequence ID" value="MFD0905090.1"/>
    <property type="molecule type" value="Genomic_DNA"/>
</dbReference>
<dbReference type="RefSeq" id="WP_378305633.1">
    <property type="nucleotide sequence ID" value="NZ_JBHTJA010000115.1"/>
</dbReference>
<protein>
    <submittedName>
        <fullName evidence="1">Ester cyclase</fullName>
    </submittedName>
</protein>
<dbReference type="PANTHER" id="PTHR38436:SF1">
    <property type="entry name" value="ESTER CYCLASE"/>
    <property type="match status" value="1"/>
</dbReference>
<reference evidence="2" key="1">
    <citation type="journal article" date="2019" name="Int. J. Syst. Evol. Microbiol.">
        <title>The Global Catalogue of Microorganisms (GCM) 10K type strain sequencing project: providing services to taxonomists for standard genome sequencing and annotation.</title>
        <authorList>
            <consortium name="The Broad Institute Genomics Platform"/>
            <consortium name="The Broad Institute Genome Sequencing Center for Infectious Disease"/>
            <person name="Wu L."/>
            <person name="Ma J."/>
        </authorList>
    </citation>
    <scope>NUCLEOTIDE SEQUENCE [LARGE SCALE GENOMIC DNA]</scope>
    <source>
        <strain evidence="2">JCM 31202</strain>
    </source>
</reference>
<comment type="caution">
    <text evidence="1">The sequence shown here is derived from an EMBL/GenBank/DDBJ whole genome shotgun (WGS) entry which is preliminary data.</text>
</comment>